<reference evidence="1" key="1">
    <citation type="submission" date="2022-07" db="EMBL/GenBank/DDBJ databases">
        <title>Genome Sequence of Phlebia brevispora.</title>
        <authorList>
            <person name="Buettner E."/>
        </authorList>
    </citation>
    <scope>NUCLEOTIDE SEQUENCE</scope>
    <source>
        <strain evidence="1">MPL23</strain>
    </source>
</reference>
<name>A0ACC1RSR8_9APHY</name>
<accession>A0ACC1RSR8</accession>
<proteinExistence type="predicted"/>
<gene>
    <name evidence="1" type="ORF">NM688_g8501</name>
</gene>
<dbReference type="Proteomes" id="UP001148662">
    <property type="component" value="Unassembled WGS sequence"/>
</dbReference>
<keyword evidence="2" id="KW-1185">Reference proteome</keyword>
<evidence type="ECO:0000313" key="1">
    <source>
        <dbReference type="EMBL" id="KAJ3524795.1"/>
    </source>
</evidence>
<evidence type="ECO:0000313" key="2">
    <source>
        <dbReference type="Proteomes" id="UP001148662"/>
    </source>
</evidence>
<sequence length="1003" mass="112568">MHANSDPVISYQSAPTDLFVMESMSLTSLVPVKSPESIVDVPSQSSGETGGTGTDGSTPVDAEPALASPAGSPTTLSPGSPSVHLVDVSVPRLLLNGIPMLKVSAKKQKQCFFKLDPDQGQILWYTRKLRIIPIESIKEIRTGADARYYREQFQLAQSYEDRWFTLVYVLDSEYKTLHLIATTRELFVQWDSAVRRLYEVRKKLMSGLGHGEMRQAVWEKQFWKGADGQDDHKLDFEEVVRMCRRLNITPSRDDLLRRFSLADSRKRGYLDFADFRKFVTALKARNDIEIIFKELIKSLTNGTTESLTYPSFVRFMREVQKSKLTDEELEHIFLKYASSLEAESSGTSFRPPASPARNALELAIRSEAITAGLNTPSLQNPVEQDASQLPATLSASLSQSASLASEPPPLTRETGVWTCKSFTSFLLSPENSAFKDEKQDMTRPLPEYFISSSHNTYLVGHQLVGESTIEGYARALLHGCRSVELDIYDGETEPVIYHGKTLTSKVSLRNICETIARYAFVTSPYPIIISAEVHCSVPQQVMVANIMIDVFRESLVRAHDDVHPKIEALPSPEDLKGKVLLKVRLFEGALRPYLIEGFFSQAKNLYVSDKEALHDKDVVLDTESSSTETSASDTDFKEEVRHEWRKARANEAEAIKGFKSELSKAKKVLERVKPRRNSENLAGRPAVSPSVSPVRSRNEPAKVKMSPDLVRLLVYTVGVKCRGINKKEVYAPEQMFSLSENTANRILKQNMMDLIKHNKTHLIRIYPKGTRIGSTNYEPHRYWSAGAQLVAINWQTYDLGYMLNHAMFQRNHRAGYVLKPLPLRNADKQLLSTRTKHTLSVTVISAQQLPRPKDSLGRDIIDKSVIDPYVEISLHIPDWTPSPYLPTNADRQAYSPPSAPTATTATSARTFTVKTTVVKNNGWNPVWQDSFSIPFDCVGGMLDLVFVKFAVKQEGVDEESLGVYCTSLANLAHGYRHLPLHDAQLSQYLFSTLFVKTSIRTTA</sequence>
<organism evidence="1 2">
    <name type="scientific">Phlebia brevispora</name>
    <dbReference type="NCBI Taxonomy" id="194682"/>
    <lineage>
        <taxon>Eukaryota</taxon>
        <taxon>Fungi</taxon>
        <taxon>Dikarya</taxon>
        <taxon>Basidiomycota</taxon>
        <taxon>Agaricomycotina</taxon>
        <taxon>Agaricomycetes</taxon>
        <taxon>Polyporales</taxon>
        <taxon>Meruliaceae</taxon>
        <taxon>Phlebia</taxon>
    </lineage>
</organism>
<comment type="caution">
    <text evidence="1">The sequence shown here is derived from an EMBL/GenBank/DDBJ whole genome shotgun (WGS) entry which is preliminary data.</text>
</comment>
<dbReference type="EMBL" id="JANHOG010002305">
    <property type="protein sequence ID" value="KAJ3524795.1"/>
    <property type="molecule type" value="Genomic_DNA"/>
</dbReference>
<protein>
    <submittedName>
        <fullName evidence="1">Uncharacterized protein</fullName>
    </submittedName>
</protein>